<dbReference type="Proteomes" id="UP001237448">
    <property type="component" value="Unassembled WGS sequence"/>
</dbReference>
<feature type="transmembrane region" description="Helical" evidence="5">
    <location>
        <begin position="65"/>
        <end position="91"/>
    </location>
</feature>
<evidence type="ECO:0000256" key="5">
    <source>
        <dbReference type="SAM" id="Phobius"/>
    </source>
</evidence>
<dbReference type="EMBL" id="JAUSVK010000001">
    <property type="protein sequence ID" value="MDQ0392671.1"/>
    <property type="molecule type" value="Genomic_DNA"/>
</dbReference>
<dbReference type="InterPro" id="IPR050382">
    <property type="entry name" value="MFS_Na/Anion_cotransporter"/>
</dbReference>
<sequence>MVFLIAAGVLNYIDRATLSVANPLIRADLGIDVAQMGLLLSAFLWAYAFAQLPAGALIDRVGPRLMLTCGLTVWSLAQVLGGIVLSFWQFIGARVLLGLGEAPHFPTCARVARDWFNIRQRGTATGLWNCASSLGTAVAVPILTAVMFLVGWRWMFVVMGAVGIVLALVIYSLFRNPSEVDLTPGERDFLSEGDDAAVADRVSWDDWKRLFAFRTTWGMIAGFFGTIYVLWIYTAWLPGYLEMERHFTISKTGIVGAIPFVFGVVGSIFGGWLVDYLARRGVSPLNARKYPMAASLLLTAIFTAVAAETPNDSLAIGCISVSLFLLYISSSAAWAMASVAAPANTTASIGSMQNFGGYVGGALAPTVTGFIVKASGSFVPALLTGAVIAVVAAILYMVLIDRPIPARDAAGLRAAS</sequence>
<feature type="transmembrane region" description="Helical" evidence="5">
    <location>
        <begin position="253"/>
        <end position="278"/>
    </location>
</feature>
<gene>
    <name evidence="7" type="ORF">J3R73_002463</name>
</gene>
<dbReference type="PIRSF" id="PIRSF002808">
    <property type="entry name" value="Hexose_phosphate_transp"/>
    <property type="match status" value="1"/>
</dbReference>
<accession>A0ABU0FE15</accession>
<keyword evidence="4 5" id="KW-0472">Membrane</keyword>
<evidence type="ECO:0000256" key="3">
    <source>
        <dbReference type="ARBA" id="ARBA00022989"/>
    </source>
</evidence>
<evidence type="ECO:0000256" key="4">
    <source>
        <dbReference type="ARBA" id="ARBA00023136"/>
    </source>
</evidence>
<keyword evidence="2 5" id="KW-0812">Transmembrane</keyword>
<dbReference type="InterPro" id="IPR020846">
    <property type="entry name" value="MFS_dom"/>
</dbReference>
<reference evidence="7 8" key="1">
    <citation type="submission" date="2023-07" db="EMBL/GenBank/DDBJ databases">
        <title>Genomic Encyclopedia of Type Strains, Phase IV (KMG-IV): sequencing the most valuable type-strain genomes for metagenomic binning, comparative biology and taxonomic classification.</title>
        <authorList>
            <person name="Goeker M."/>
        </authorList>
    </citation>
    <scope>NUCLEOTIDE SEQUENCE [LARGE SCALE GENOMIC DNA]</scope>
    <source>
        <strain evidence="7 8">DSM 5896</strain>
    </source>
</reference>
<feature type="transmembrane region" description="Helical" evidence="5">
    <location>
        <begin position="290"/>
        <end position="307"/>
    </location>
</feature>
<evidence type="ECO:0000259" key="6">
    <source>
        <dbReference type="PROSITE" id="PS50850"/>
    </source>
</evidence>
<dbReference type="InterPro" id="IPR000849">
    <property type="entry name" value="Sugar_P_transporter"/>
</dbReference>
<feature type="transmembrane region" description="Helical" evidence="5">
    <location>
        <begin position="355"/>
        <end position="372"/>
    </location>
</feature>
<feature type="transmembrane region" description="Helical" evidence="5">
    <location>
        <begin position="313"/>
        <end position="334"/>
    </location>
</feature>
<dbReference type="Gene3D" id="1.20.1250.20">
    <property type="entry name" value="MFS general substrate transporter like domains"/>
    <property type="match status" value="2"/>
</dbReference>
<feature type="transmembrane region" description="Helical" evidence="5">
    <location>
        <begin position="211"/>
        <end position="233"/>
    </location>
</feature>
<comment type="subcellular location">
    <subcellularLocation>
        <location evidence="1">Membrane</location>
        <topology evidence="1">Multi-pass membrane protein</topology>
    </subcellularLocation>
</comment>
<proteinExistence type="predicted"/>
<dbReference type="Pfam" id="PF07690">
    <property type="entry name" value="MFS_1"/>
    <property type="match status" value="1"/>
</dbReference>
<keyword evidence="8" id="KW-1185">Reference proteome</keyword>
<name>A0ABU0FE15_9HYPH</name>
<evidence type="ECO:0000313" key="7">
    <source>
        <dbReference type="EMBL" id="MDQ0392671.1"/>
    </source>
</evidence>
<dbReference type="PANTHER" id="PTHR11662:SF446">
    <property type="entry name" value="SODIUM-DEPENDENT PHOSPHATE TRANSPORT PROTEIN 1, CHLOROPLASTIC"/>
    <property type="match status" value="1"/>
</dbReference>
<evidence type="ECO:0000256" key="2">
    <source>
        <dbReference type="ARBA" id="ARBA00022692"/>
    </source>
</evidence>
<dbReference type="RefSeq" id="WP_307426896.1">
    <property type="nucleotide sequence ID" value="NZ_JAUSVK010000001.1"/>
</dbReference>
<dbReference type="PANTHER" id="PTHR11662">
    <property type="entry name" value="SOLUTE CARRIER FAMILY 17"/>
    <property type="match status" value="1"/>
</dbReference>
<keyword evidence="3 5" id="KW-1133">Transmembrane helix</keyword>
<evidence type="ECO:0000256" key="1">
    <source>
        <dbReference type="ARBA" id="ARBA00004141"/>
    </source>
</evidence>
<feature type="transmembrane region" description="Helical" evidence="5">
    <location>
        <begin position="378"/>
        <end position="399"/>
    </location>
</feature>
<feature type="transmembrane region" description="Helical" evidence="5">
    <location>
        <begin position="154"/>
        <end position="174"/>
    </location>
</feature>
<dbReference type="InterPro" id="IPR011701">
    <property type="entry name" value="MFS"/>
</dbReference>
<comment type="caution">
    <text evidence="7">The sequence shown here is derived from an EMBL/GenBank/DDBJ whole genome shotgun (WGS) entry which is preliminary data.</text>
</comment>
<feature type="transmembrane region" description="Helical" evidence="5">
    <location>
        <begin position="39"/>
        <end position="58"/>
    </location>
</feature>
<protein>
    <submittedName>
        <fullName evidence="7">Sugar phosphate permease</fullName>
    </submittedName>
</protein>
<dbReference type="SUPFAM" id="SSF103473">
    <property type="entry name" value="MFS general substrate transporter"/>
    <property type="match status" value="1"/>
</dbReference>
<organism evidence="7 8">
    <name type="scientific">Labrys monachus</name>
    <dbReference type="NCBI Taxonomy" id="217067"/>
    <lineage>
        <taxon>Bacteria</taxon>
        <taxon>Pseudomonadati</taxon>
        <taxon>Pseudomonadota</taxon>
        <taxon>Alphaproteobacteria</taxon>
        <taxon>Hyphomicrobiales</taxon>
        <taxon>Xanthobacteraceae</taxon>
        <taxon>Labrys</taxon>
    </lineage>
</organism>
<dbReference type="CDD" id="cd17319">
    <property type="entry name" value="MFS_ExuT_GudP_like"/>
    <property type="match status" value="1"/>
</dbReference>
<dbReference type="PROSITE" id="PS50850">
    <property type="entry name" value="MFS"/>
    <property type="match status" value="1"/>
</dbReference>
<feature type="domain" description="Major facilitator superfamily (MFS) profile" evidence="6">
    <location>
        <begin position="1"/>
        <end position="404"/>
    </location>
</feature>
<evidence type="ECO:0000313" key="8">
    <source>
        <dbReference type="Proteomes" id="UP001237448"/>
    </source>
</evidence>
<dbReference type="InterPro" id="IPR036259">
    <property type="entry name" value="MFS_trans_sf"/>
</dbReference>